<evidence type="ECO:0000256" key="2">
    <source>
        <dbReference type="ARBA" id="ARBA00022801"/>
    </source>
</evidence>
<accession>A0A069D8H7</accession>
<dbReference type="PANTHER" id="PTHR11070">
    <property type="entry name" value="UVRD / RECB / PCRA DNA HELICASE FAMILY MEMBER"/>
    <property type="match status" value="1"/>
</dbReference>
<evidence type="ECO:0000256" key="6">
    <source>
        <dbReference type="PROSITE-ProRule" id="PRU00560"/>
    </source>
</evidence>
<dbReference type="Gene3D" id="3.40.50.300">
    <property type="entry name" value="P-loop containing nucleotide triphosphate hydrolases"/>
    <property type="match status" value="1"/>
</dbReference>
<evidence type="ECO:0000313" key="9">
    <source>
        <dbReference type="Proteomes" id="UP000027601"/>
    </source>
</evidence>
<evidence type="ECO:0000256" key="5">
    <source>
        <dbReference type="ARBA" id="ARBA00034923"/>
    </source>
</evidence>
<evidence type="ECO:0000256" key="1">
    <source>
        <dbReference type="ARBA" id="ARBA00022741"/>
    </source>
</evidence>
<keyword evidence="9" id="KW-1185">Reference proteome</keyword>
<evidence type="ECO:0000256" key="4">
    <source>
        <dbReference type="ARBA" id="ARBA00022840"/>
    </source>
</evidence>
<organism evidence="8 9">
    <name type="scientific">Bacteroides graminisolvens DSM 19988 = JCM 15093</name>
    <dbReference type="NCBI Taxonomy" id="1121097"/>
    <lineage>
        <taxon>Bacteria</taxon>
        <taxon>Pseudomonadati</taxon>
        <taxon>Bacteroidota</taxon>
        <taxon>Bacteroidia</taxon>
        <taxon>Bacteroidales</taxon>
        <taxon>Bacteroidaceae</taxon>
        <taxon>Bacteroides</taxon>
    </lineage>
</organism>
<dbReference type="GO" id="GO:0043138">
    <property type="term" value="F:3'-5' DNA helicase activity"/>
    <property type="evidence" value="ECO:0007669"/>
    <property type="project" value="TreeGrafter"/>
</dbReference>
<dbReference type="GO" id="GO:0005524">
    <property type="term" value="F:ATP binding"/>
    <property type="evidence" value="ECO:0007669"/>
    <property type="project" value="UniProtKB-UniRule"/>
</dbReference>
<reference evidence="8 9" key="1">
    <citation type="journal article" date="2015" name="Microbes Environ.">
        <title>Distribution and evolution of nitrogen fixation genes in the phylum bacteroidetes.</title>
        <authorList>
            <person name="Inoue J."/>
            <person name="Oshima K."/>
            <person name="Suda W."/>
            <person name="Sakamoto M."/>
            <person name="Iino T."/>
            <person name="Noda S."/>
            <person name="Hongoh Y."/>
            <person name="Hattori M."/>
            <person name="Ohkuma M."/>
        </authorList>
    </citation>
    <scope>NUCLEOTIDE SEQUENCE [LARGE SCALE GENOMIC DNA]</scope>
    <source>
        <strain evidence="8 9">JCM 15093</strain>
    </source>
</reference>
<dbReference type="GO" id="GO:0016787">
    <property type="term" value="F:hydrolase activity"/>
    <property type="evidence" value="ECO:0007669"/>
    <property type="project" value="UniProtKB-UniRule"/>
</dbReference>
<comment type="caution">
    <text evidence="8">The sequence shown here is derived from an EMBL/GenBank/DDBJ whole genome shotgun (WGS) entry which is preliminary data.</text>
</comment>
<feature type="binding site" evidence="6">
    <location>
        <begin position="397"/>
        <end position="404"/>
    </location>
    <ligand>
        <name>ATP</name>
        <dbReference type="ChEBI" id="CHEBI:30616"/>
    </ligand>
</feature>
<dbReference type="eggNOG" id="COG0514">
    <property type="taxonomic scope" value="Bacteria"/>
</dbReference>
<sequence length="484" mass="55811">MVRGNNVPHVYATGITVKNMDEARERISASLLFGLDEIDKAVRIIKSLISQKHIAKAQDSEAESRIDYLADILGISKHEVISAVERMRQEGILADSKDISAYLLDVGSSERKSWTQLERFGKLERYILNHIPDDSLRISCKQLNDNAVNDSILTSTEKDIRTLLYFLTVKGYIRKKEDANRNMEIHRLTDMESITKRFERRLEISHFTIEWLYRLAAETAKGTSQNKPVQFSVVELLNQIKSNSQSLFSGFNNLQLEEVEEALLYLSKIGALKLEGGFLVLYNAMNIQRIKDSKSRYKQDDYRMLNEFYKQKIQQVHIVGEYANLMVKDYNSALQYVQDYFQMDYKKFVSKYFKEERVSEIQRNLTPQKYKQLFGQLSQRQMEIISDKDSRCIVVAAGPGSGKTRVLVHKLASLLLLEDVKHEQLLMLTFSRAAATEFKQRLMELIGNAAHFVEIKTFHSYCFDLLGRIGNLEAAKTLCQKLPI</sequence>
<dbReference type="Pfam" id="PF00580">
    <property type="entry name" value="UvrD-helicase"/>
    <property type="match status" value="1"/>
</dbReference>
<evidence type="ECO:0000256" key="3">
    <source>
        <dbReference type="ARBA" id="ARBA00022806"/>
    </source>
</evidence>
<dbReference type="InterPro" id="IPR027417">
    <property type="entry name" value="P-loop_NTPase"/>
</dbReference>
<dbReference type="PANTHER" id="PTHR11070:SF2">
    <property type="entry name" value="ATP-DEPENDENT DNA HELICASE SRS2"/>
    <property type="match status" value="1"/>
</dbReference>
<dbReference type="EMBL" id="BAJS01000007">
    <property type="protein sequence ID" value="GAK36524.1"/>
    <property type="molecule type" value="Genomic_DNA"/>
</dbReference>
<evidence type="ECO:0000313" key="8">
    <source>
        <dbReference type="EMBL" id="GAK36524.1"/>
    </source>
</evidence>
<proteinExistence type="predicted"/>
<dbReference type="InterPro" id="IPR000212">
    <property type="entry name" value="DNA_helicase_UvrD/REP"/>
</dbReference>
<dbReference type="GO" id="GO:0003677">
    <property type="term" value="F:DNA binding"/>
    <property type="evidence" value="ECO:0007669"/>
    <property type="project" value="InterPro"/>
</dbReference>
<dbReference type="GO" id="GO:0000725">
    <property type="term" value="P:recombinational repair"/>
    <property type="evidence" value="ECO:0007669"/>
    <property type="project" value="TreeGrafter"/>
</dbReference>
<gene>
    <name evidence="8" type="ORF">JCM15093_1692</name>
</gene>
<keyword evidence="2 6" id="KW-0378">Hydrolase</keyword>
<protein>
    <recommendedName>
        <fullName evidence="5">DNA 3'-5' helicase II</fullName>
    </recommendedName>
</protein>
<feature type="domain" description="UvrD-like helicase ATP-binding" evidence="7">
    <location>
        <begin position="376"/>
        <end position="484"/>
    </location>
</feature>
<keyword evidence="3 6" id="KW-0347">Helicase</keyword>
<dbReference type="Proteomes" id="UP000027601">
    <property type="component" value="Unassembled WGS sequence"/>
</dbReference>
<name>A0A069D8H7_9BACE</name>
<dbReference type="PROSITE" id="PS51198">
    <property type="entry name" value="UVRD_HELICASE_ATP_BIND"/>
    <property type="match status" value="1"/>
</dbReference>
<dbReference type="InterPro" id="IPR014016">
    <property type="entry name" value="UvrD-like_ATP-bd"/>
</dbReference>
<dbReference type="SUPFAM" id="SSF52540">
    <property type="entry name" value="P-loop containing nucleoside triphosphate hydrolases"/>
    <property type="match status" value="1"/>
</dbReference>
<dbReference type="eggNOG" id="COG0210">
    <property type="taxonomic scope" value="Bacteria"/>
</dbReference>
<evidence type="ECO:0000259" key="7">
    <source>
        <dbReference type="PROSITE" id="PS51198"/>
    </source>
</evidence>
<dbReference type="AlphaFoldDB" id="A0A069D8H7"/>
<keyword evidence="4 6" id="KW-0067">ATP-binding</keyword>
<keyword evidence="1 6" id="KW-0547">Nucleotide-binding</keyword>